<name>A0A0C9ZPB4_9AGAM</name>
<feature type="compositionally biased region" description="Acidic residues" evidence="1">
    <location>
        <begin position="13"/>
        <end position="26"/>
    </location>
</feature>
<feature type="domain" description="AAA+ ATPase" evidence="2">
    <location>
        <begin position="468"/>
        <end position="593"/>
    </location>
</feature>
<dbReference type="GO" id="GO:0005524">
    <property type="term" value="F:ATP binding"/>
    <property type="evidence" value="ECO:0007669"/>
    <property type="project" value="InterPro"/>
</dbReference>
<dbReference type="STRING" id="930992.A0A0C9ZPB4"/>
<dbReference type="Pfam" id="PF22942">
    <property type="entry name" value="DUF7025"/>
    <property type="match status" value="1"/>
</dbReference>
<reference evidence="3 4" key="1">
    <citation type="submission" date="2014-04" db="EMBL/GenBank/DDBJ databases">
        <authorList>
            <consortium name="DOE Joint Genome Institute"/>
            <person name="Kuo A."/>
            <person name="Ruytinx J."/>
            <person name="Rineau F."/>
            <person name="Colpaert J."/>
            <person name="Kohler A."/>
            <person name="Nagy L.G."/>
            <person name="Floudas D."/>
            <person name="Copeland A."/>
            <person name="Barry K.W."/>
            <person name="Cichocki N."/>
            <person name="Veneault-Fourrey C."/>
            <person name="LaButti K."/>
            <person name="Lindquist E.A."/>
            <person name="Lipzen A."/>
            <person name="Lundell T."/>
            <person name="Morin E."/>
            <person name="Murat C."/>
            <person name="Sun H."/>
            <person name="Tunlid A."/>
            <person name="Henrissat B."/>
            <person name="Grigoriev I.V."/>
            <person name="Hibbett D.S."/>
            <person name="Martin F."/>
            <person name="Nordberg H.P."/>
            <person name="Cantor M.N."/>
            <person name="Hua S.X."/>
        </authorList>
    </citation>
    <scope>NUCLEOTIDE SEQUENCE [LARGE SCALE GENOMIC DNA]</scope>
    <source>
        <strain evidence="3 4">UH-Slu-Lm8-n1</strain>
    </source>
</reference>
<dbReference type="GO" id="GO:0016887">
    <property type="term" value="F:ATP hydrolysis activity"/>
    <property type="evidence" value="ECO:0007669"/>
    <property type="project" value="InterPro"/>
</dbReference>
<dbReference type="InterPro" id="IPR003593">
    <property type="entry name" value="AAA+_ATPase"/>
</dbReference>
<organism evidence="3 4">
    <name type="scientific">Suillus luteus UH-Slu-Lm8-n1</name>
    <dbReference type="NCBI Taxonomy" id="930992"/>
    <lineage>
        <taxon>Eukaryota</taxon>
        <taxon>Fungi</taxon>
        <taxon>Dikarya</taxon>
        <taxon>Basidiomycota</taxon>
        <taxon>Agaricomycotina</taxon>
        <taxon>Agaricomycetes</taxon>
        <taxon>Agaricomycetidae</taxon>
        <taxon>Boletales</taxon>
        <taxon>Suillineae</taxon>
        <taxon>Suillaceae</taxon>
        <taxon>Suillus</taxon>
    </lineage>
</organism>
<dbReference type="InterPro" id="IPR054289">
    <property type="entry name" value="DUF7025"/>
</dbReference>
<dbReference type="PANTHER" id="PTHR46411">
    <property type="entry name" value="FAMILY ATPASE, PUTATIVE-RELATED"/>
    <property type="match status" value="1"/>
</dbReference>
<gene>
    <name evidence="3" type="ORF">CY34DRAFT_14367</name>
</gene>
<accession>A0A0C9ZPB4</accession>
<dbReference type="HOGENOM" id="CLU_004471_6_3_1"/>
<evidence type="ECO:0000259" key="2">
    <source>
        <dbReference type="SMART" id="SM00382"/>
    </source>
</evidence>
<proteinExistence type="predicted"/>
<dbReference type="PANTHER" id="PTHR46411:SF3">
    <property type="entry name" value="AAA+ ATPASE DOMAIN-CONTAINING PROTEIN"/>
    <property type="match status" value="1"/>
</dbReference>
<dbReference type="Proteomes" id="UP000054485">
    <property type="component" value="Unassembled WGS sequence"/>
</dbReference>
<evidence type="ECO:0000256" key="1">
    <source>
        <dbReference type="SAM" id="MobiDB-lite"/>
    </source>
</evidence>
<feature type="region of interest" description="Disordered" evidence="1">
    <location>
        <begin position="367"/>
        <end position="392"/>
    </location>
</feature>
<evidence type="ECO:0000313" key="4">
    <source>
        <dbReference type="Proteomes" id="UP000054485"/>
    </source>
</evidence>
<dbReference type="SUPFAM" id="SSF52540">
    <property type="entry name" value="P-loop containing nucleoside triphosphate hydrolases"/>
    <property type="match status" value="1"/>
</dbReference>
<feature type="compositionally biased region" description="Basic and acidic residues" evidence="1">
    <location>
        <begin position="367"/>
        <end position="388"/>
    </location>
</feature>
<dbReference type="AlphaFoldDB" id="A0A0C9ZPB4"/>
<protein>
    <recommendedName>
        <fullName evidence="2">AAA+ ATPase domain-containing protein</fullName>
    </recommendedName>
</protein>
<sequence length="694" mass="78617">MSDSSSVAGSEVIYDDDTGSEIESDGGTDPLQDATRDEAAPKDETRFSNTQKAEDRYLRRFQMWDYAAKVWVPYDPSLIKPVPPREDLYNYFYLDVRYEKTEPLPDLVVSHFSRVLIDYLRYAIGGDFFKTKPEYRLLDFFLVLGDLRANLAEVGDVLASNLDAEDLKQKAKDMGYTDALDLHKTEKDAQLYFEDVVEHLGVLLGMIEKEFEPTAKELELQLSYGYIAYDLLEYYFEPGKKYHTLHQGVLTGFTLDRIHDSGDSKAFDLVGETTSWDGHKYINEKRTFSIPQYDGTTELSKLPCKVMTDDFTEDLSTLLARGKLYASFSGGFHYKSYKGVIFLPSLSQHDDKLTHSTQQNRIVIDRRAYNDRTNMKNRKRDPDEKIPDVPEGDYDQLPASVYGFDLKSKTWQSYNVEEISDVMFDEKAWDHLVIDDDVKSLIKGLVDVTNNANTSQRLMSDVITGKGGGLIAVLHGPPGTGKTLTAEAVAEHLRRPLYIVSSPELSIVHSQLEHKLAAILNLATTWDAIVLIDEADVFLEQRSLHDLTRNALVSVALKVIEYHRGVLFLTTNRVQTFDDAFLSRFSIAIKYPELDASARLTVWRKFFELAGCPLWGSESEGFVTVDGKEPHCYVSLSDLEALAQKPFNGRTIKNLVRTAQALALSAKEPLSLDHVKIVVRAQEKFLTEFAQIRS</sequence>
<dbReference type="EMBL" id="KN835341">
    <property type="protein sequence ID" value="KIK39475.1"/>
    <property type="molecule type" value="Genomic_DNA"/>
</dbReference>
<keyword evidence="4" id="KW-1185">Reference proteome</keyword>
<dbReference type="CDD" id="cd19481">
    <property type="entry name" value="RecA-like_protease"/>
    <property type="match status" value="1"/>
</dbReference>
<evidence type="ECO:0000313" key="3">
    <source>
        <dbReference type="EMBL" id="KIK39475.1"/>
    </source>
</evidence>
<dbReference type="Gene3D" id="3.40.50.300">
    <property type="entry name" value="P-loop containing nucleotide triphosphate hydrolases"/>
    <property type="match status" value="1"/>
</dbReference>
<dbReference type="InterPro" id="IPR003959">
    <property type="entry name" value="ATPase_AAA_core"/>
</dbReference>
<dbReference type="InterPro" id="IPR027417">
    <property type="entry name" value="P-loop_NTPase"/>
</dbReference>
<reference evidence="4" key="2">
    <citation type="submission" date="2015-01" db="EMBL/GenBank/DDBJ databases">
        <title>Evolutionary Origins and Diversification of the Mycorrhizal Mutualists.</title>
        <authorList>
            <consortium name="DOE Joint Genome Institute"/>
            <consortium name="Mycorrhizal Genomics Consortium"/>
            <person name="Kohler A."/>
            <person name="Kuo A."/>
            <person name="Nagy L.G."/>
            <person name="Floudas D."/>
            <person name="Copeland A."/>
            <person name="Barry K.W."/>
            <person name="Cichocki N."/>
            <person name="Veneault-Fourrey C."/>
            <person name="LaButti K."/>
            <person name="Lindquist E.A."/>
            <person name="Lipzen A."/>
            <person name="Lundell T."/>
            <person name="Morin E."/>
            <person name="Murat C."/>
            <person name="Riley R."/>
            <person name="Ohm R."/>
            <person name="Sun H."/>
            <person name="Tunlid A."/>
            <person name="Henrissat B."/>
            <person name="Grigoriev I.V."/>
            <person name="Hibbett D.S."/>
            <person name="Martin F."/>
        </authorList>
    </citation>
    <scope>NUCLEOTIDE SEQUENCE [LARGE SCALE GENOMIC DNA]</scope>
    <source>
        <strain evidence="4">UH-Slu-Lm8-n1</strain>
    </source>
</reference>
<feature type="compositionally biased region" description="Basic and acidic residues" evidence="1">
    <location>
        <begin position="34"/>
        <end position="49"/>
    </location>
</feature>
<dbReference type="InParanoid" id="A0A0C9ZPB4"/>
<dbReference type="OrthoDB" id="10042665at2759"/>
<dbReference type="SMART" id="SM00382">
    <property type="entry name" value="AAA"/>
    <property type="match status" value="1"/>
</dbReference>
<feature type="region of interest" description="Disordered" evidence="1">
    <location>
        <begin position="1"/>
        <end position="49"/>
    </location>
</feature>
<dbReference type="Pfam" id="PF00004">
    <property type="entry name" value="AAA"/>
    <property type="match status" value="1"/>
</dbReference>